<sequence>MGASRCILTFCAKQEIAIDPSIVYLAKASAMQYDDDRLLTLVDDINATSDINAAWFE</sequence>
<comment type="caution">
    <text evidence="1">The sequence shown here is derived from an EMBL/GenBank/DDBJ whole genome shotgun (WGS) entry which is preliminary data.</text>
</comment>
<protein>
    <submittedName>
        <fullName evidence="1">Uncharacterized protein</fullName>
    </submittedName>
</protein>
<evidence type="ECO:0000313" key="2">
    <source>
        <dbReference type="Proteomes" id="UP000828390"/>
    </source>
</evidence>
<dbReference type="AlphaFoldDB" id="A0A9D4CN78"/>
<reference evidence="1" key="2">
    <citation type="submission" date="2020-11" db="EMBL/GenBank/DDBJ databases">
        <authorList>
            <person name="McCartney M.A."/>
            <person name="Auch B."/>
            <person name="Kono T."/>
            <person name="Mallez S."/>
            <person name="Becker A."/>
            <person name="Gohl D.M."/>
            <person name="Silverstein K.A.T."/>
            <person name="Koren S."/>
            <person name="Bechman K.B."/>
            <person name="Herman A."/>
            <person name="Abrahante J.E."/>
            <person name="Garbe J."/>
        </authorList>
    </citation>
    <scope>NUCLEOTIDE SEQUENCE</scope>
    <source>
        <strain evidence="1">Duluth1</strain>
        <tissue evidence="1">Whole animal</tissue>
    </source>
</reference>
<proteinExistence type="predicted"/>
<dbReference type="EMBL" id="JAIWYP010000012">
    <property type="protein sequence ID" value="KAH3727295.1"/>
    <property type="molecule type" value="Genomic_DNA"/>
</dbReference>
<reference evidence="1" key="1">
    <citation type="journal article" date="2019" name="bioRxiv">
        <title>The Genome of the Zebra Mussel, Dreissena polymorpha: A Resource for Invasive Species Research.</title>
        <authorList>
            <person name="McCartney M.A."/>
            <person name="Auch B."/>
            <person name="Kono T."/>
            <person name="Mallez S."/>
            <person name="Zhang Y."/>
            <person name="Obille A."/>
            <person name="Becker A."/>
            <person name="Abrahante J.E."/>
            <person name="Garbe J."/>
            <person name="Badalamenti J.P."/>
            <person name="Herman A."/>
            <person name="Mangelson H."/>
            <person name="Liachko I."/>
            <person name="Sullivan S."/>
            <person name="Sone E.D."/>
            <person name="Koren S."/>
            <person name="Silverstein K.A.T."/>
            <person name="Beckman K.B."/>
            <person name="Gohl D.M."/>
        </authorList>
    </citation>
    <scope>NUCLEOTIDE SEQUENCE</scope>
    <source>
        <strain evidence="1">Duluth1</strain>
        <tissue evidence="1">Whole animal</tissue>
    </source>
</reference>
<evidence type="ECO:0000313" key="1">
    <source>
        <dbReference type="EMBL" id="KAH3727295.1"/>
    </source>
</evidence>
<dbReference type="Proteomes" id="UP000828390">
    <property type="component" value="Unassembled WGS sequence"/>
</dbReference>
<gene>
    <name evidence="1" type="ORF">DPMN_053225</name>
</gene>
<accession>A0A9D4CN78</accession>
<name>A0A9D4CN78_DREPO</name>
<keyword evidence="2" id="KW-1185">Reference proteome</keyword>
<organism evidence="1 2">
    <name type="scientific">Dreissena polymorpha</name>
    <name type="common">Zebra mussel</name>
    <name type="synonym">Mytilus polymorpha</name>
    <dbReference type="NCBI Taxonomy" id="45954"/>
    <lineage>
        <taxon>Eukaryota</taxon>
        <taxon>Metazoa</taxon>
        <taxon>Spiralia</taxon>
        <taxon>Lophotrochozoa</taxon>
        <taxon>Mollusca</taxon>
        <taxon>Bivalvia</taxon>
        <taxon>Autobranchia</taxon>
        <taxon>Heteroconchia</taxon>
        <taxon>Euheterodonta</taxon>
        <taxon>Imparidentia</taxon>
        <taxon>Neoheterodontei</taxon>
        <taxon>Myida</taxon>
        <taxon>Dreissenoidea</taxon>
        <taxon>Dreissenidae</taxon>
        <taxon>Dreissena</taxon>
    </lineage>
</organism>